<evidence type="ECO:0000256" key="8">
    <source>
        <dbReference type="SAM" id="Phobius"/>
    </source>
</evidence>
<evidence type="ECO:0000256" key="1">
    <source>
        <dbReference type="ARBA" id="ARBA00004651"/>
    </source>
</evidence>
<feature type="transmembrane region" description="Helical" evidence="8">
    <location>
        <begin position="242"/>
        <end position="261"/>
    </location>
</feature>
<reference evidence="10 11" key="1">
    <citation type="journal article" date="2017" name="Elife">
        <title>Extensive horizontal gene transfer in cheese-associated bacteria.</title>
        <authorList>
            <person name="Bonham K.S."/>
            <person name="Wolfe B.E."/>
            <person name="Dutton R.J."/>
        </authorList>
    </citation>
    <scope>NUCLEOTIDE SEQUENCE [LARGE SCALE GENOMIC DNA]</scope>
    <source>
        <strain evidence="10 11">341_9</strain>
    </source>
</reference>
<evidence type="ECO:0000256" key="7">
    <source>
        <dbReference type="SAM" id="MobiDB-lite"/>
    </source>
</evidence>
<feature type="transmembrane region" description="Helical" evidence="8">
    <location>
        <begin position="402"/>
        <end position="425"/>
    </location>
</feature>
<organism evidence="10 11">
    <name type="scientific">Brachybacterium alimentarium</name>
    <dbReference type="NCBI Taxonomy" id="47845"/>
    <lineage>
        <taxon>Bacteria</taxon>
        <taxon>Bacillati</taxon>
        <taxon>Actinomycetota</taxon>
        <taxon>Actinomycetes</taxon>
        <taxon>Micrococcales</taxon>
        <taxon>Dermabacteraceae</taxon>
        <taxon>Brachybacterium</taxon>
    </lineage>
</organism>
<dbReference type="InterPro" id="IPR005828">
    <property type="entry name" value="MFS_sugar_transport-like"/>
</dbReference>
<protein>
    <submittedName>
        <fullName evidence="10">MFS transporter</fullName>
    </submittedName>
</protein>
<feature type="transmembrane region" description="Helical" evidence="8">
    <location>
        <begin position="281"/>
        <end position="302"/>
    </location>
</feature>
<dbReference type="PROSITE" id="PS00217">
    <property type="entry name" value="SUGAR_TRANSPORT_2"/>
    <property type="match status" value="1"/>
</dbReference>
<proteinExistence type="predicted"/>
<dbReference type="Pfam" id="PF00083">
    <property type="entry name" value="Sugar_tr"/>
    <property type="match status" value="1"/>
</dbReference>
<evidence type="ECO:0000313" key="10">
    <source>
        <dbReference type="EMBL" id="PCC40541.1"/>
    </source>
</evidence>
<feature type="transmembrane region" description="Helical" evidence="8">
    <location>
        <begin position="191"/>
        <end position="210"/>
    </location>
</feature>
<dbReference type="PROSITE" id="PS50850">
    <property type="entry name" value="MFS"/>
    <property type="match status" value="1"/>
</dbReference>
<feature type="transmembrane region" description="Helical" evidence="8">
    <location>
        <begin position="368"/>
        <end position="390"/>
    </location>
</feature>
<feature type="domain" description="Major facilitator superfamily (MFS) profile" evidence="9">
    <location>
        <begin position="18"/>
        <end position="431"/>
    </location>
</feature>
<dbReference type="OrthoDB" id="8953821at2"/>
<dbReference type="SUPFAM" id="SSF103473">
    <property type="entry name" value="MFS general substrate transporter"/>
    <property type="match status" value="1"/>
</dbReference>
<dbReference type="EMBL" id="NRGR01000005">
    <property type="protein sequence ID" value="PCC40541.1"/>
    <property type="molecule type" value="Genomic_DNA"/>
</dbReference>
<dbReference type="Gene3D" id="1.20.1250.20">
    <property type="entry name" value="MFS general substrate transporter like domains"/>
    <property type="match status" value="2"/>
</dbReference>
<feature type="transmembrane region" description="Helical" evidence="8">
    <location>
        <begin position="155"/>
        <end position="179"/>
    </location>
</feature>
<dbReference type="PANTHER" id="PTHR43045">
    <property type="entry name" value="SHIKIMATE TRANSPORTER"/>
    <property type="match status" value="1"/>
</dbReference>
<dbReference type="GO" id="GO:0005886">
    <property type="term" value="C:plasma membrane"/>
    <property type="evidence" value="ECO:0007669"/>
    <property type="project" value="UniProtKB-SubCell"/>
</dbReference>
<comment type="caution">
    <text evidence="10">The sequence shown here is derived from an EMBL/GenBank/DDBJ whole genome shotgun (WGS) entry which is preliminary data.</text>
</comment>
<keyword evidence="6 8" id="KW-0472">Membrane</keyword>
<feature type="transmembrane region" description="Helical" evidence="8">
    <location>
        <begin position="91"/>
        <end position="109"/>
    </location>
</feature>
<sequence length="475" mass="49814">MTAPTATTAPIRRAPTRVAWASMIGTSLEQFDFYLYAYFSAFFVGPLFFEPLGAAGATLASFSTIAVSFVIRPVGALIFGHMGDRLGRRTTLLWTVGLMGVATALIGALPSYAQAGWLGAIGLVVLRLVQGISLGGEWGGSVLLATEHSHPLKRAFYAAIPQLGSPVGSILSAAVFLGLTMTLPDQAMQGWGWRVPFFLALPLLLVSLYLRRAIDETPVFARLARTGGRAERPVLSMLRDRPLALIIAVGAAQLGIGSYALMNTYTMNYGSVVLGYDYRQLLTAATIGALLQLVTIPLFGALAARTGSALVVGVGALGTALIAFPLYFLLQSAGFGVLVTLMVVGGILPTMSWAALGGLMSDLFPGRFRYSALSFAYAVAATVGGVVPLATSALGAWTAQAWWHPGIVLVAMSAVTLAAAVAAGWEMRRRDAPDGTGDIPADSRVASRDVTREDPTEDDEAGAGAVVPHSGHGRR</sequence>
<dbReference type="GO" id="GO:0022857">
    <property type="term" value="F:transmembrane transporter activity"/>
    <property type="evidence" value="ECO:0007669"/>
    <property type="project" value="InterPro"/>
</dbReference>
<keyword evidence="3" id="KW-1003">Cell membrane</keyword>
<feature type="transmembrane region" description="Helical" evidence="8">
    <location>
        <begin position="55"/>
        <end position="79"/>
    </location>
</feature>
<feature type="region of interest" description="Disordered" evidence="7">
    <location>
        <begin position="431"/>
        <end position="475"/>
    </location>
</feature>
<gene>
    <name evidence="10" type="ORF">CIK66_01800</name>
</gene>
<feature type="transmembrane region" description="Helical" evidence="8">
    <location>
        <begin position="115"/>
        <end position="134"/>
    </location>
</feature>
<keyword evidence="2" id="KW-0813">Transport</keyword>
<keyword evidence="11" id="KW-1185">Reference proteome</keyword>
<feature type="compositionally biased region" description="Basic and acidic residues" evidence="7">
    <location>
        <begin position="445"/>
        <end position="454"/>
    </location>
</feature>
<evidence type="ECO:0000256" key="2">
    <source>
        <dbReference type="ARBA" id="ARBA00022448"/>
    </source>
</evidence>
<dbReference type="PANTHER" id="PTHR43045:SF1">
    <property type="entry name" value="SHIKIMATE TRANSPORTER"/>
    <property type="match status" value="1"/>
</dbReference>
<evidence type="ECO:0000256" key="4">
    <source>
        <dbReference type="ARBA" id="ARBA00022692"/>
    </source>
</evidence>
<name>A0A2A3YMM5_9MICO</name>
<dbReference type="Proteomes" id="UP000218598">
    <property type="component" value="Unassembled WGS sequence"/>
</dbReference>
<evidence type="ECO:0000259" key="9">
    <source>
        <dbReference type="PROSITE" id="PS50850"/>
    </source>
</evidence>
<dbReference type="InterPro" id="IPR005829">
    <property type="entry name" value="Sugar_transporter_CS"/>
</dbReference>
<dbReference type="InterPro" id="IPR036259">
    <property type="entry name" value="MFS_trans_sf"/>
</dbReference>
<keyword evidence="5 8" id="KW-1133">Transmembrane helix</keyword>
<accession>A0A2A3YMM5</accession>
<evidence type="ECO:0000313" key="11">
    <source>
        <dbReference type="Proteomes" id="UP000218598"/>
    </source>
</evidence>
<evidence type="ECO:0000256" key="5">
    <source>
        <dbReference type="ARBA" id="ARBA00022989"/>
    </source>
</evidence>
<feature type="transmembrane region" description="Helical" evidence="8">
    <location>
        <begin position="309"/>
        <end position="329"/>
    </location>
</feature>
<comment type="subcellular location">
    <subcellularLocation>
        <location evidence="1">Cell membrane</location>
        <topology evidence="1">Multi-pass membrane protein</topology>
    </subcellularLocation>
</comment>
<dbReference type="InterPro" id="IPR020846">
    <property type="entry name" value="MFS_dom"/>
</dbReference>
<dbReference type="AlphaFoldDB" id="A0A2A3YMM5"/>
<feature type="transmembrane region" description="Helical" evidence="8">
    <location>
        <begin position="335"/>
        <end position="356"/>
    </location>
</feature>
<keyword evidence="4 8" id="KW-0812">Transmembrane</keyword>
<evidence type="ECO:0000256" key="3">
    <source>
        <dbReference type="ARBA" id="ARBA00022475"/>
    </source>
</evidence>
<dbReference type="RefSeq" id="WP_096196343.1">
    <property type="nucleotide sequence ID" value="NZ_NRGR01000005.1"/>
</dbReference>
<evidence type="ECO:0000256" key="6">
    <source>
        <dbReference type="ARBA" id="ARBA00023136"/>
    </source>
</evidence>